<evidence type="ECO:0000259" key="3">
    <source>
        <dbReference type="Pfam" id="PF08480"/>
    </source>
</evidence>
<dbReference type="Proteomes" id="UP001651690">
    <property type="component" value="Unassembled WGS sequence"/>
</dbReference>
<sequence>MRARTRVGLAVVFTGCVVAGACAEPGQPTGSGTGSGASAARAPLAVSAAGTTEIPACDSYVDAAGGGEGTFSTIAEAVEAATNGAIICVAEGIYSGEELAPGEKYFTLAGGFQSGSGFTVRDSAAYVSRVEGGGTGSFYQASDPAPKDDELVAIDGFDISGYAQAISRSTYFMGRIDITNNTFHDNACNDPALIGAAFSLSNVRATIEGNVFTRNSCGRGGAGALDDTLDRNDVTFANNLVTENAGTEPESSHGGAVYLFGNTLTVTSNVFADNEVTGWGAGLYIGANNGGGQHTTATLAWNVYRDNRAGITGGGFFCDDSATCRGEHEIFDGNCGGNLYVDSGPDGAGPTTGTFEYMTIVNAKEVGCSGPGAGLTVDNGNGAADDYTIANSIFYGNEEGADVVANCGVDSCDAVAVDVSHSMVQTEYTDNGVAVTFGDGVLAPADPLFVNAANGDFHLRSANGHWTPTGYVDDDASSPALGRGEGGVELGAYGNSDEASRS</sequence>
<dbReference type="InterPro" id="IPR011050">
    <property type="entry name" value="Pectin_lyase_fold/virulence"/>
</dbReference>
<dbReference type="SMART" id="SM00710">
    <property type="entry name" value="PbH1"/>
    <property type="match status" value="4"/>
</dbReference>
<dbReference type="Gene3D" id="2.160.20.10">
    <property type="entry name" value="Single-stranded right-handed beta-helix, Pectin lyase-like"/>
    <property type="match status" value="1"/>
</dbReference>
<gene>
    <name evidence="5" type="ORF">NM203_17095</name>
</gene>
<feature type="domain" description="Disaggregatase-related" evidence="3">
    <location>
        <begin position="445"/>
        <end position="484"/>
    </location>
</feature>
<feature type="domain" description="Right handed beta helix" evidence="4">
    <location>
        <begin position="176"/>
        <end position="343"/>
    </location>
</feature>
<dbReference type="InterPro" id="IPR039448">
    <property type="entry name" value="Beta_helix"/>
</dbReference>
<evidence type="ECO:0000313" key="5">
    <source>
        <dbReference type="EMBL" id="MCP9273908.1"/>
    </source>
</evidence>
<protein>
    <submittedName>
        <fullName evidence="5">Right-handed parallel beta-helix repeat-containing protein</fullName>
    </submittedName>
</protein>
<feature type="chain" id="PRO_5045052185" evidence="2">
    <location>
        <begin position="24"/>
        <end position="502"/>
    </location>
</feature>
<evidence type="ECO:0000313" key="6">
    <source>
        <dbReference type="Proteomes" id="UP001651690"/>
    </source>
</evidence>
<reference evidence="5 6" key="1">
    <citation type="submission" date="2022-06" db="EMBL/GenBank/DDBJ databases">
        <title>Mycolicibacterium sp. CAU 1645 isolated from seawater.</title>
        <authorList>
            <person name="Kim W."/>
        </authorList>
    </citation>
    <scope>NUCLEOTIDE SEQUENCE [LARGE SCALE GENOMIC DNA]</scope>
    <source>
        <strain evidence="5 6">CAU 1645</strain>
    </source>
</reference>
<dbReference type="RefSeq" id="WP_255061213.1">
    <property type="nucleotide sequence ID" value="NZ_JANDBD010000006.1"/>
</dbReference>
<keyword evidence="6" id="KW-1185">Reference proteome</keyword>
<comment type="caution">
    <text evidence="5">The sequence shown here is derived from an EMBL/GenBank/DDBJ whole genome shotgun (WGS) entry which is preliminary data.</text>
</comment>
<organism evidence="5 6">
    <name type="scientific">Mycolicibacterium arenosum</name>
    <dbReference type="NCBI Taxonomy" id="2952157"/>
    <lineage>
        <taxon>Bacteria</taxon>
        <taxon>Bacillati</taxon>
        <taxon>Actinomycetota</taxon>
        <taxon>Actinomycetes</taxon>
        <taxon>Mycobacteriales</taxon>
        <taxon>Mycobacteriaceae</taxon>
        <taxon>Mycolicibacterium</taxon>
    </lineage>
</organism>
<dbReference type="InterPro" id="IPR012334">
    <property type="entry name" value="Pectin_lyas_fold"/>
</dbReference>
<proteinExistence type="predicted"/>
<dbReference type="Pfam" id="PF08480">
    <property type="entry name" value="Disaggr_assoc"/>
    <property type="match status" value="1"/>
</dbReference>
<evidence type="ECO:0000259" key="4">
    <source>
        <dbReference type="Pfam" id="PF13229"/>
    </source>
</evidence>
<evidence type="ECO:0000256" key="2">
    <source>
        <dbReference type="SAM" id="SignalP"/>
    </source>
</evidence>
<keyword evidence="2" id="KW-0732">Signal</keyword>
<evidence type="ECO:0000256" key="1">
    <source>
        <dbReference type="SAM" id="MobiDB-lite"/>
    </source>
</evidence>
<feature type="signal peptide" evidence="2">
    <location>
        <begin position="1"/>
        <end position="23"/>
    </location>
</feature>
<dbReference type="SUPFAM" id="SSF51126">
    <property type="entry name" value="Pectin lyase-like"/>
    <property type="match status" value="1"/>
</dbReference>
<dbReference type="EMBL" id="JANDBD010000006">
    <property type="protein sequence ID" value="MCP9273908.1"/>
    <property type="molecule type" value="Genomic_DNA"/>
</dbReference>
<dbReference type="InterPro" id="IPR013687">
    <property type="entry name" value="Disaggr-rel"/>
</dbReference>
<accession>A0ABT1M417</accession>
<name>A0ABT1M417_9MYCO</name>
<dbReference type="PROSITE" id="PS51257">
    <property type="entry name" value="PROKAR_LIPOPROTEIN"/>
    <property type="match status" value="1"/>
</dbReference>
<dbReference type="InterPro" id="IPR006626">
    <property type="entry name" value="PbH1"/>
</dbReference>
<feature type="region of interest" description="Disordered" evidence="1">
    <location>
        <begin position="470"/>
        <end position="502"/>
    </location>
</feature>
<dbReference type="Pfam" id="PF13229">
    <property type="entry name" value="Beta_helix"/>
    <property type="match status" value="1"/>
</dbReference>